<dbReference type="PIRSF" id="PIRSF000137">
    <property type="entry name" value="Alcohol_oxidase"/>
    <property type="match status" value="1"/>
</dbReference>
<dbReference type="SUPFAM" id="SSF54373">
    <property type="entry name" value="FAD-linked reductases, C-terminal domain"/>
    <property type="match status" value="1"/>
</dbReference>
<dbReference type="EnsemblMetazoa" id="MESCA003466-RA">
    <property type="protein sequence ID" value="MESCA003466-PA"/>
    <property type="gene ID" value="MESCA003466"/>
</dbReference>
<dbReference type="HOGENOM" id="CLU_002865_7_0_1"/>
<sequence length="523" mass="59266">MCEPQCMSESVGAASSMATTFFGVLMASYCNISNPNIWPDDYGQEALENGLDSFDFVVPGLLDSISGDKFTYPYLTEKSPNYCLAYNNGSCLWPRGKMIGGSGGIHVMTYLRGNKGDFDSFKEEGCDGWGWNDVLPYYKKSLEIVDDVGLVVTHFEYKYPLAKVILDAARERGQPFVRDYIETNHDAHTFAWVNAGYGRRMSTGKVYLSAVKDRTNLKVIKYAQATKINFEGNRAKFVTFLYKDEHEMTVPVSKEVVVSAGSIDSPKLLMLSGIGPKDELEKFRIPVVQNLPVGYNLHDHVSVFLFFKISKSATKEDLPLEYFFQYLKNSSGPLSSNGIFNNNGFKTTNRKEKYPNKYAVFAVLMCAMRPISKGRIKLRSGSYKDDPIIIPNYLDQEYDLKTLIEGIKFQVAFERSPTFRKYEGSFVKLNIPECDKMRYKSDNYWKCYAKYMTNTIYHPLGTNKMGRIDDDTTVLDPRLRVKGIQGLRVIDTSIFPHMVTANTYGPTVMAAEKGSDMIIEDWN</sequence>
<evidence type="ECO:0000259" key="6">
    <source>
        <dbReference type="PROSITE" id="PS00623"/>
    </source>
</evidence>
<protein>
    <recommendedName>
        <fullName evidence="6 7">Glucose-methanol-choline oxidoreductase N-terminal domain-containing protein</fullName>
    </recommendedName>
</protein>
<dbReference type="GO" id="GO:0050660">
    <property type="term" value="F:flavin adenine dinucleotide binding"/>
    <property type="evidence" value="ECO:0007669"/>
    <property type="project" value="InterPro"/>
</dbReference>
<reference evidence="8" key="2">
    <citation type="submission" date="2015-06" db="UniProtKB">
        <authorList>
            <consortium name="EnsemblMetazoa"/>
        </authorList>
    </citation>
    <scope>IDENTIFICATION</scope>
</reference>
<dbReference type="InterPro" id="IPR000172">
    <property type="entry name" value="GMC_OxRdtase_N"/>
</dbReference>
<dbReference type="Gene3D" id="3.50.50.60">
    <property type="entry name" value="FAD/NAD(P)-binding domain"/>
    <property type="match status" value="1"/>
</dbReference>
<dbReference type="InterPro" id="IPR036188">
    <property type="entry name" value="FAD/NAD-bd_sf"/>
</dbReference>
<dbReference type="PANTHER" id="PTHR11552">
    <property type="entry name" value="GLUCOSE-METHANOL-CHOLINE GMC OXIDOREDUCTASE"/>
    <property type="match status" value="1"/>
</dbReference>
<dbReference type="Pfam" id="PF00732">
    <property type="entry name" value="GMC_oxred_N"/>
    <property type="match status" value="1"/>
</dbReference>
<feature type="domain" description="Glucose-methanol-choline oxidoreductase N-terminal" evidence="6">
    <location>
        <begin position="96"/>
        <end position="119"/>
    </location>
</feature>
<proteinExistence type="inferred from homology"/>
<organism evidence="8 9">
    <name type="scientific">Megaselia scalaris</name>
    <name type="common">Humpbacked fly</name>
    <name type="synonym">Phora scalaris</name>
    <dbReference type="NCBI Taxonomy" id="36166"/>
    <lineage>
        <taxon>Eukaryota</taxon>
        <taxon>Metazoa</taxon>
        <taxon>Ecdysozoa</taxon>
        <taxon>Arthropoda</taxon>
        <taxon>Hexapoda</taxon>
        <taxon>Insecta</taxon>
        <taxon>Pterygota</taxon>
        <taxon>Neoptera</taxon>
        <taxon>Endopterygota</taxon>
        <taxon>Diptera</taxon>
        <taxon>Brachycera</taxon>
        <taxon>Muscomorpha</taxon>
        <taxon>Platypezoidea</taxon>
        <taxon>Phoridae</taxon>
        <taxon>Megaseliini</taxon>
        <taxon>Megaselia</taxon>
    </lineage>
</organism>
<dbReference type="GO" id="GO:0016614">
    <property type="term" value="F:oxidoreductase activity, acting on CH-OH group of donors"/>
    <property type="evidence" value="ECO:0007669"/>
    <property type="project" value="InterPro"/>
</dbReference>
<evidence type="ECO:0000313" key="9">
    <source>
        <dbReference type="Proteomes" id="UP000015102"/>
    </source>
</evidence>
<evidence type="ECO:0000313" key="8">
    <source>
        <dbReference type="EnsemblMetazoa" id="MESCA003466-PA"/>
    </source>
</evidence>
<dbReference type="PROSITE" id="PS00624">
    <property type="entry name" value="GMC_OXRED_2"/>
    <property type="match status" value="1"/>
</dbReference>
<dbReference type="STRING" id="36166.T1GJ26"/>
<comment type="similarity">
    <text evidence="2 5">Belongs to the GMC oxidoreductase family.</text>
</comment>
<evidence type="ECO:0000259" key="7">
    <source>
        <dbReference type="PROSITE" id="PS00624"/>
    </source>
</evidence>
<dbReference type="PANTHER" id="PTHR11552:SF147">
    <property type="entry name" value="CHOLINE DEHYDROGENASE, MITOCHONDRIAL"/>
    <property type="match status" value="1"/>
</dbReference>
<feature type="domain" description="Glucose-methanol-choline oxidoreductase N-terminal" evidence="7">
    <location>
        <begin position="261"/>
        <end position="275"/>
    </location>
</feature>
<dbReference type="InterPro" id="IPR012132">
    <property type="entry name" value="GMC_OxRdtase"/>
</dbReference>
<evidence type="ECO:0000256" key="4">
    <source>
        <dbReference type="ARBA" id="ARBA00022827"/>
    </source>
</evidence>
<dbReference type="Pfam" id="PF05199">
    <property type="entry name" value="GMC_oxred_C"/>
    <property type="match status" value="1"/>
</dbReference>
<dbReference type="EMBL" id="CAQQ02054042">
    <property type="status" value="NOT_ANNOTATED_CDS"/>
    <property type="molecule type" value="Genomic_DNA"/>
</dbReference>
<reference evidence="9" key="1">
    <citation type="submission" date="2013-02" db="EMBL/GenBank/DDBJ databases">
        <authorList>
            <person name="Hughes D."/>
        </authorList>
    </citation>
    <scope>NUCLEOTIDE SEQUENCE</scope>
    <source>
        <strain>Durham</strain>
        <strain evidence="9">NC isolate 2 -- Noor lab</strain>
    </source>
</reference>
<dbReference type="AlphaFoldDB" id="T1GJ26"/>
<evidence type="ECO:0000256" key="5">
    <source>
        <dbReference type="RuleBase" id="RU003968"/>
    </source>
</evidence>
<evidence type="ECO:0000256" key="3">
    <source>
        <dbReference type="ARBA" id="ARBA00022630"/>
    </source>
</evidence>
<dbReference type="PROSITE" id="PS00623">
    <property type="entry name" value="GMC_OXRED_1"/>
    <property type="match status" value="1"/>
</dbReference>
<dbReference type="Gene3D" id="3.30.410.40">
    <property type="match status" value="1"/>
</dbReference>
<dbReference type="Proteomes" id="UP000015102">
    <property type="component" value="Unassembled WGS sequence"/>
</dbReference>
<evidence type="ECO:0000256" key="1">
    <source>
        <dbReference type="ARBA" id="ARBA00001974"/>
    </source>
</evidence>
<dbReference type="SUPFAM" id="SSF51905">
    <property type="entry name" value="FAD/NAD(P)-binding domain"/>
    <property type="match status" value="1"/>
</dbReference>
<dbReference type="InterPro" id="IPR007867">
    <property type="entry name" value="GMC_OxRtase_C"/>
</dbReference>
<accession>T1GJ26</accession>
<keyword evidence="4 5" id="KW-0274">FAD</keyword>
<keyword evidence="9" id="KW-1185">Reference proteome</keyword>
<comment type="cofactor">
    <cofactor evidence="1">
        <name>FAD</name>
        <dbReference type="ChEBI" id="CHEBI:57692"/>
    </cofactor>
</comment>
<dbReference type="OMA" id="CAVIVAM"/>
<keyword evidence="3 5" id="KW-0285">Flavoprotein</keyword>
<name>T1GJ26_MEGSC</name>
<evidence type="ECO:0000256" key="2">
    <source>
        <dbReference type="ARBA" id="ARBA00010790"/>
    </source>
</evidence>